<evidence type="ECO:0000256" key="6">
    <source>
        <dbReference type="SAM" id="Phobius"/>
    </source>
</evidence>
<evidence type="ECO:0000256" key="1">
    <source>
        <dbReference type="ARBA" id="ARBA00004141"/>
    </source>
</evidence>
<dbReference type="EMBL" id="JAZAVK010000063">
    <property type="protein sequence ID" value="KAK7426690.1"/>
    <property type="molecule type" value="Genomic_DNA"/>
</dbReference>
<evidence type="ECO:0000256" key="2">
    <source>
        <dbReference type="ARBA" id="ARBA00022448"/>
    </source>
</evidence>
<comment type="caution">
    <text evidence="8">The sequence shown here is derived from an EMBL/GenBank/DDBJ whole genome shotgun (WGS) entry which is preliminary data.</text>
</comment>
<evidence type="ECO:0000256" key="4">
    <source>
        <dbReference type="ARBA" id="ARBA00022989"/>
    </source>
</evidence>
<dbReference type="Gene3D" id="1.20.1250.20">
    <property type="entry name" value="MFS general substrate transporter like domains"/>
    <property type="match status" value="2"/>
</dbReference>
<dbReference type="InterPro" id="IPR020846">
    <property type="entry name" value="MFS_dom"/>
</dbReference>
<organism evidence="8 9">
    <name type="scientific">Neonectria magnoliae</name>
    <dbReference type="NCBI Taxonomy" id="2732573"/>
    <lineage>
        <taxon>Eukaryota</taxon>
        <taxon>Fungi</taxon>
        <taxon>Dikarya</taxon>
        <taxon>Ascomycota</taxon>
        <taxon>Pezizomycotina</taxon>
        <taxon>Sordariomycetes</taxon>
        <taxon>Hypocreomycetidae</taxon>
        <taxon>Hypocreales</taxon>
        <taxon>Nectriaceae</taxon>
        <taxon>Neonectria</taxon>
    </lineage>
</organism>
<name>A0ABR1HZH1_9HYPO</name>
<dbReference type="Proteomes" id="UP001498421">
    <property type="component" value="Unassembled WGS sequence"/>
</dbReference>
<accession>A0ABR1HZH1</accession>
<gene>
    <name evidence="8" type="ORF">QQZ08_006868</name>
</gene>
<dbReference type="PANTHER" id="PTHR48020:SF22">
    <property type="entry name" value="MAJOR FACILITATOR SUPERFAMILY (MFS) PROFILE DOMAIN-CONTAINING PROTEIN-RELATED"/>
    <property type="match status" value="1"/>
</dbReference>
<feature type="transmembrane region" description="Helical" evidence="6">
    <location>
        <begin position="123"/>
        <end position="141"/>
    </location>
</feature>
<protein>
    <recommendedName>
        <fullName evidence="7">Major facilitator superfamily (MFS) profile domain-containing protein</fullName>
    </recommendedName>
</protein>
<dbReference type="InterPro" id="IPR005828">
    <property type="entry name" value="MFS_sugar_transport-like"/>
</dbReference>
<keyword evidence="4 6" id="KW-1133">Transmembrane helix</keyword>
<evidence type="ECO:0000256" key="3">
    <source>
        <dbReference type="ARBA" id="ARBA00022692"/>
    </source>
</evidence>
<feature type="transmembrane region" description="Helical" evidence="6">
    <location>
        <begin position="84"/>
        <end position="103"/>
    </location>
</feature>
<keyword evidence="5 6" id="KW-0472">Membrane</keyword>
<evidence type="ECO:0000259" key="7">
    <source>
        <dbReference type="PROSITE" id="PS50850"/>
    </source>
</evidence>
<keyword evidence="9" id="KW-1185">Reference proteome</keyword>
<dbReference type="SUPFAM" id="SSF103473">
    <property type="entry name" value="MFS general substrate transporter"/>
    <property type="match status" value="1"/>
</dbReference>
<dbReference type="PANTHER" id="PTHR48020">
    <property type="entry name" value="PROTON MYO-INOSITOL COTRANSPORTER"/>
    <property type="match status" value="1"/>
</dbReference>
<proteinExistence type="predicted"/>
<dbReference type="PROSITE" id="PS50850">
    <property type="entry name" value="MFS"/>
    <property type="match status" value="1"/>
</dbReference>
<evidence type="ECO:0000256" key="5">
    <source>
        <dbReference type="ARBA" id="ARBA00023136"/>
    </source>
</evidence>
<dbReference type="InterPro" id="IPR036259">
    <property type="entry name" value="MFS_trans_sf"/>
</dbReference>
<sequence>MAPKQETLAIGSGSHHIGYSHGGLKAGGTFVGGSPPGLFLNPCVVATAIGGMLFGYDTGVISGALAVLGTDLHGRLLTHAEKELITALCAGGALLGAIIAGVRLTTLDQATSYSIGQMCIGRVLVGLGVGSASIIILLYIAEIAPVKYSGRMISIDMVFLGTGSLLAYGFDAAFYNVDHGWRYMAGLGGIHSIMLGI</sequence>
<reference evidence="8 9" key="1">
    <citation type="journal article" date="2025" name="Microbiol. Resour. Announc.">
        <title>Draft genome sequences for Neonectria magnoliae and Neonectria punicea, canker pathogens of Liriodendron tulipifera and Acer saccharum in West Virginia.</title>
        <authorList>
            <person name="Petronek H.M."/>
            <person name="Kasson M.T."/>
            <person name="Metheny A.M."/>
            <person name="Stauder C.M."/>
            <person name="Lovett B."/>
            <person name="Lynch S.C."/>
            <person name="Garnas J.R."/>
            <person name="Kasson L.R."/>
            <person name="Stajich J.E."/>
        </authorList>
    </citation>
    <scope>NUCLEOTIDE SEQUENCE [LARGE SCALE GENOMIC DNA]</scope>
    <source>
        <strain evidence="8 9">NRRL 64651</strain>
    </source>
</reference>
<feature type="domain" description="Major facilitator superfamily (MFS) profile" evidence="7">
    <location>
        <begin position="1"/>
        <end position="197"/>
    </location>
</feature>
<keyword evidence="3 6" id="KW-0812">Transmembrane</keyword>
<dbReference type="InterPro" id="IPR050814">
    <property type="entry name" value="Myo-inositol_Transporter"/>
</dbReference>
<feature type="transmembrane region" description="Helical" evidence="6">
    <location>
        <begin position="153"/>
        <end position="175"/>
    </location>
</feature>
<evidence type="ECO:0000313" key="9">
    <source>
        <dbReference type="Proteomes" id="UP001498421"/>
    </source>
</evidence>
<evidence type="ECO:0000313" key="8">
    <source>
        <dbReference type="EMBL" id="KAK7426690.1"/>
    </source>
</evidence>
<dbReference type="Pfam" id="PF00083">
    <property type="entry name" value="Sugar_tr"/>
    <property type="match status" value="2"/>
</dbReference>
<comment type="subcellular location">
    <subcellularLocation>
        <location evidence="1">Membrane</location>
        <topology evidence="1">Multi-pass membrane protein</topology>
    </subcellularLocation>
</comment>
<keyword evidence="2" id="KW-0813">Transport</keyword>